<gene>
    <name evidence="3" type="ORF">E5676_scaffold1428G00120</name>
    <name evidence="2" type="ORF">E6C27_scaffold80G002740</name>
</gene>
<evidence type="ECO:0000313" key="3">
    <source>
        <dbReference type="EMBL" id="TYK22309.1"/>
    </source>
</evidence>
<accession>A0A5D3DGD2</accession>
<dbReference type="EMBL" id="SSTE01008544">
    <property type="protein sequence ID" value="KAA0055422.1"/>
    <property type="molecule type" value="Genomic_DNA"/>
</dbReference>
<dbReference type="AlphaFoldDB" id="A0A5D3DGD2"/>
<evidence type="ECO:0000313" key="2">
    <source>
        <dbReference type="EMBL" id="KAA0055422.1"/>
    </source>
</evidence>
<proteinExistence type="predicted"/>
<feature type="compositionally biased region" description="Basic and acidic residues" evidence="1">
    <location>
        <begin position="76"/>
        <end position="85"/>
    </location>
</feature>
<evidence type="ECO:0000313" key="5">
    <source>
        <dbReference type="Proteomes" id="UP000321947"/>
    </source>
</evidence>
<dbReference type="EMBL" id="SSTD01005075">
    <property type="protein sequence ID" value="TYK22309.1"/>
    <property type="molecule type" value="Genomic_DNA"/>
</dbReference>
<dbReference type="Proteomes" id="UP000321947">
    <property type="component" value="Unassembled WGS sequence"/>
</dbReference>
<evidence type="ECO:0000256" key="1">
    <source>
        <dbReference type="SAM" id="MobiDB-lite"/>
    </source>
</evidence>
<protein>
    <submittedName>
        <fullName evidence="3">Uncharacterized protein</fullName>
    </submittedName>
</protein>
<comment type="caution">
    <text evidence="3">The sequence shown here is derived from an EMBL/GenBank/DDBJ whole genome shotgun (WGS) entry which is preliminary data.</text>
</comment>
<sequence>MAKADYDFTAHTKSLKIDEQPELSSTQKKLLHKGHVIPVSRKELEYKLPEPIHIPRKGKEKVVDSNHITIEDIDSMEEKRRDGSPHVKTGSSIDTKKKESTSHALVWSKIKNIDVEKYHDKEFPCQGSLKVKKHDVILTNPKKEVLEQGEGEPSCHHITVIEKSEIITPKEDAKDDP</sequence>
<dbReference type="Proteomes" id="UP000321393">
    <property type="component" value="Unassembled WGS sequence"/>
</dbReference>
<feature type="region of interest" description="Disordered" evidence="1">
    <location>
        <begin position="70"/>
        <end position="98"/>
    </location>
</feature>
<evidence type="ECO:0000313" key="4">
    <source>
        <dbReference type="Proteomes" id="UP000321393"/>
    </source>
</evidence>
<organism evidence="3 5">
    <name type="scientific">Cucumis melo var. makuwa</name>
    <name type="common">Oriental melon</name>
    <dbReference type="NCBI Taxonomy" id="1194695"/>
    <lineage>
        <taxon>Eukaryota</taxon>
        <taxon>Viridiplantae</taxon>
        <taxon>Streptophyta</taxon>
        <taxon>Embryophyta</taxon>
        <taxon>Tracheophyta</taxon>
        <taxon>Spermatophyta</taxon>
        <taxon>Magnoliopsida</taxon>
        <taxon>eudicotyledons</taxon>
        <taxon>Gunneridae</taxon>
        <taxon>Pentapetalae</taxon>
        <taxon>rosids</taxon>
        <taxon>fabids</taxon>
        <taxon>Cucurbitales</taxon>
        <taxon>Cucurbitaceae</taxon>
        <taxon>Benincaseae</taxon>
        <taxon>Cucumis</taxon>
    </lineage>
</organism>
<name>A0A5D3DGD2_CUCMM</name>
<reference evidence="4 5" key="1">
    <citation type="submission" date="2019-08" db="EMBL/GenBank/DDBJ databases">
        <title>Draft genome sequences of two oriental melons (Cucumis melo L. var makuwa).</title>
        <authorList>
            <person name="Kwon S.-Y."/>
        </authorList>
    </citation>
    <scope>NUCLEOTIDE SEQUENCE [LARGE SCALE GENOMIC DNA]</scope>
    <source>
        <strain evidence="5">cv. Chang Bougi</strain>
        <strain evidence="4">cv. SW 3</strain>
        <tissue evidence="3">Leaf</tissue>
    </source>
</reference>